<organism evidence="1 2">
    <name type="scientific">Starkeya nomas</name>
    <dbReference type="NCBI Taxonomy" id="2666134"/>
    <lineage>
        <taxon>Bacteria</taxon>
        <taxon>Pseudomonadati</taxon>
        <taxon>Pseudomonadota</taxon>
        <taxon>Alphaproteobacteria</taxon>
        <taxon>Hyphomicrobiales</taxon>
        <taxon>Xanthobacteraceae</taxon>
        <taxon>Starkeya</taxon>
    </lineage>
</organism>
<reference evidence="1 2" key="1">
    <citation type="submission" date="2019-12" db="EMBL/GenBank/DDBJ databases">
        <authorList>
            <person name="Reyes-Prieto M."/>
        </authorList>
    </citation>
    <scope>NUCLEOTIDE SEQUENCE [LARGE SCALE GENOMIC DNA]</scope>
    <source>
        <strain evidence="1">HF14-78462</strain>
    </source>
</reference>
<keyword evidence="2" id="KW-1185">Reference proteome</keyword>
<dbReference type="Proteomes" id="UP000433050">
    <property type="component" value="Unassembled WGS sequence"/>
</dbReference>
<sequence>MAKRMTLNEMQASVRHLQRLPFTEPELATIRRATPAVAPKLSPKFEPADGCCYLAAPQLHMEFVVVKSVRLRFPFGIVLPRYTIFMGFEHGEIWEQGPSVNRFKAIAYVFQRMALTDNWLDGEYGRKH</sequence>
<dbReference type="AlphaFoldDB" id="A0A5S9NL82"/>
<evidence type="ECO:0000313" key="1">
    <source>
        <dbReference type="EMBL" id="CAA0090678.1"/>
    </source>
</evidence>
<dbReference type="RefSeq" id="WP_186291967.1">
    <property type="nucleotide sequence ID" value="NZ_CACSAS010000001.1"/>
</dbReference>
<proteinExistence type="predicted"/>
<protein>
    <submittedName>
        <fullName evidence="1">Uncharacterized protein</fullName>
    </submittedName>
</protein>
<name>A0A5S9NL82_9HYPH</name>
<dbReference type="EMBL" id="CACSAS010000001">
    <property type="protein sequence ID" value="CAA0090678.1"/>
    <property type="molecule type" value="Genomic_DNA"/>
</dbReference>
<gene>
    <name evidence="1" type="ORF">STARVERO_01207</name>
</gene>
<accession>A0A5S9NL82</accession>
<evidence type="ECO:0000313" key="2">
    <source>
        <dbReference type="Proteomes" id="UP000433050"/>
    </source>
</evidence>